<evidence type="ECO:0000256" key="4">
    <source>
        <dbReference type="ARBA" id="ARBA00013194"/>
    </source>
</evidence>
<dbReference type="InterPro" id="IPR037041">
    <property type="entry name" value="Trigger_fac_C_sf"/>
</dbReference>
<proteinExistence type="inferred from homology"/>
<reference evidence="12 13" key="1">
    <citation type="journal article" date="2016" name="Nat. Commun.">
        <title>Thousands of microbial genomes shed light on interconnected biogeochemical processes in an aquifer system.</title>
        <authorList>
            <person name="Anantharaman K."/>
            <person name="Brown C.T."/>
            <person name="Hug L.A."/>
            <person name="Sharon I."/>
            <person name="Castelle C.J."/>
            <person name="Probst A.J."/>
            <person name="Thomas B.C."/>
            <person name="Singh A."/>
            <person name="Wilkins M.J."/>
            <person name="Karaoz U."/>
            <person name="Brodie E.L."/>
            <person name="Williams K.H."/>
            <person name="Hubbard S.S."/>
            <person name="Banfield J.F."/>
        </authorList>
    </citation>
    <scope>NUCLEOTIDE SEQUENCE [LARGE SCALE GENOMIC DNA]</scope>
</reference>
<evidence type="ECO:0000256" key="9">
    <source>
        <dbReference type="ARBA" id="ARBA00029986"/>
    </source>
</evidence>
<evidence type="ECO:0000256" key="8">
    <source>
        <dbReference type="ARBA" id="ARBA00023235"/>
    </source>
</evidence>
<evidence type="ECO:0000259" key="10">
    <source>
        <dbReference type="Pfam" id="PF05697"/>
    </source>
</evidence>
<dbReference type="EMBL" id="MHKV01000034">
    <property type="protein sequence ID" value="OGY96796.1"/>
    <property type="molecule type" value="Genomic_DNA"/>
</dbReference>
<dbReference type="GO" id="GO:0005737">
    <property type="term" value="C:cytoplasm"/>
    <property type="evidence" value="ECO:0007669"/>
    <property type="project" value="UniProtKB-SubCell"/>
</dbReference>
<dbReference type="InterPro" id="IPR008881">
    <property type="entry name" value="Trigger_fac_ribosome-bd_bac"/>
</dbReference>
<feature type="domain" description="Trigger factor ribosome-binding bacterial" evidence="10">
    <location>
        <begin position="1"/>
        <end position="144"/>
    </location>
</feature>
<evidence type="ECO:0000256" key="3">
    <source>
        <dbReference type="ARBA" id="ARBA00005464"/>
    </source>
</evidence>
<dbReference type="GO" id="GO:0003755">
    <property type="term" value="F:peptidyl-prolyl cis-trans isomerase activity"/>
    <property type="evidence" value="ECO:0007669"/>
    <property type="project" value="UniProtKB-KW"/>
</dbReference>
<dbReference type="GO" id="GO:0044183">
    <property type="term" value="F:protein folding chaperone"/>
    <property type="evidence" value="ECO:0007669"/>
    <property type="project" value="TreeGrafter"/>
</dbReference>
<protein>
    <recommendedName>
        <fullName evidence="5">Trigger factor</fullName>
        <ecNumber evidence="4">5.2.1.8</ecNumber>
    </recommendedName>
    <alternativeName>
        <fullName evidence="9">PPIase</fullName>
    </alternativeName>
</protein>
<organism evidence="12 13">
    <name type="scientific">Candidatus Liptonbacteria bacterium GWC1_60_9</name>
    <dbReference type="NCBI Taxonomy" id="1798645"/>
    <lineage>
        <taxon>Bacteria</taxon>
        <taxon>Candidatus Liptoniibacteriota</taxon>
    </lineage>
</organism>
<dbReference type="Pfam" id="PF05698">
    <property type="entry name" value="Trigger_C"/>
    <property type="match status" value="1"/>
</dbReference>
<evidence type="ECO:0000313" key="12">
    <source>
        <dbReference type="EMBL" id="OGY96796.1"/>
    </source>
</evidence>
<comment type="similarity">
    <text evidence="3">Belongs to the FKBP-type PPIase family. Tig subfamily.</text>
</comment>
<evidence type="ECO:0000313" key="13">
    <source>
        <dbReference type="Proteomes" id="UP000176349"/>
    </source>
</evidence>
<dbReference type="GO" id="GO:0051083">
    <property type="term" value="P:'de novo' cotranslational protein folding"/>
    <property type="evidence" value="ECO:0007669"/>
    <property type="project" value="TreeGrafter"/>
</dbReference>
<keyword evidence="6" id="KW-0697">Rotamase</keyword>
<dbReference type="AlphaFoldDB" id="A0A1G2C6C0"/>
<evidence type="ECO:0000256" key="5">
    <source>
        <dbReference type="ARBA" id="ARBA00016902"/>
    </source>
</evidence>
<gene>
    <name evidence="12" type="ORF">A2128_02010</name>
</gene>
<dbReference type="PANTHER" id="PTHR30560">
    <property type="entry name" value="TRIGGER FACTOR CHAPERONE AND PEPTIDYL-PROLYL CIS/TRANS ISOMERASE"/>
    <property type="match status" value="1"/>
</dbReference>
<accession>A0A1G2C6C0</accession>
<dbReference type="InterPro" id="IPR036611">
    <property type="entry name" value="Trigger_fac_ribosome-bd_sf"/>
</dbReference>
<dbReference type="SUPFAM" id="SSF102735">
    <property type="entry name" value="Trigger factor ribosome-binding domain"/>
    <property type="match status" value="1"/>
</dbReference>
<comment type="catalytic activity">
    <reaction evidence="1">
        <text>[protein]-peptidylproline (omega=180) = [protein]-peptidylproline (omega=0)</text>
        <dbReference type="Rhea" id="RHEA:16237"/>
        <dbReference type="Rhea" id="RHEA-COMP:10747"/>
        <dbReference type="Rhea" id="RHEA-COMP:10748"/>
        <dbReference type="ChEBI" id="CHEBI:83833"/>
        <dbReference type="ChEBI" id="CHEBI:83834"/>
        <dbReference type="EC" id="5.2.1.8"/>
    </reaction>
</comment>
<keyword evidence="7" id="KW-0143">Chaperone</keyword>
<dbReference type="EC" id="5.2.1.8" evidence="4"/>
<evidence type="ECO:0000256" key="6">
    <source>
        <dbReference type="ARBA" id="ARBA00023110"/>
    </source>
</evidence>
<dbReference type="GO" id="GO:0043335">
    <property type="term" value="P:protein unfolding"/>
    <property type="evidence" value="ECO:0007669"/>
    <property type="project" value="TreeGrafter"/>
</dbReference>
<dbReference type="InterPro" id="IPR005215">
    <property type="entry name" value="Trig_fac"/>
</dbReference>
<feature type="domain" description="Trigger factor C-terminal" evidence="11">
    <location>
        <begin position="171"/>
        <end position="299"/>
    </location>
</feature>
<dbReference type="GO" id="GO:0015031">
    <property type="term" value="P:protein transport"/>
    <property type="evidence" value="ECO:0007669"/>
    <property type="project" value="InterPro"/>
</dbReference>
<dbReference type="Gene3D" id="3.30.70.1050">
    <property type="entry name" value="Trigger factor ribosome-binding domain"/>
    <property type="match status" value="1"/>
</dbReference>
<evidence type="ECO:0000256" key="7">
    <source>
        <dbReference type="ARBA" id="ARBA00023186"/>
    </source>
</evidence>
<dbReference type="Gene3D" id="1.10.3120.10">
    <property type="entry name" value="Trigger factor, C-terminal domain"/>
    <property type="match status" value="1"/>
</dbReference>
<evidence type="ECO:0000256" key="1">
    <source>
        <dbReference type="ARBA" id="ARBA00000971"/>
    </source>
</evidence>
<comment type="caution">
    <text evidence="12">The sequence shown here is derived from an EMBL/GenBank/DDBJ whole genome shotgun (WGS) entry which is preliminary data.</text>
</comment>
<evidence type="ECO:0000259" key="11">
    <source>
        <dbReference type="Pfam" id="PF05698"/>
    </source>
</evidence>
<dbReference type="InterPro" id="IPR008880">
    <property type="entry name" value="Trigger_fac_C"/>
</dbReference>
<dbReference type="GO" id="GO:0043022">
    <property type="term" value="F:ribosome binding"/>
    <property type="evidence" value="ECO:0007669"/>
    <property type="project" value="TreeGrafter"/>
</dbReference>
<dbReference type="InterPro" id="IPR027304">
    <property type="entry name" value="Trigger_fact/SurA_dom_sf"/>
</dbReference>
<dbReference type="Pfam" id="PF05697">
    <property type="entry name" value="Trigger_N"/>
    <property type="match status" value="1"/>
</dbReference>
<dbReference type="PANTHER" id="PTHR30560:SF3">
    <property type="entry name" value="TRIGGER FACTOR-LIKE PROTEIN TIG, CHLOROPLASTIC"/>
    <property type="match status" value="1"/>
</dbReference>
<sequence>MKRSIAKLPHSEVRIEISYTAEEFAPYWDRAKERALSGVRIKGFRPGMAPKELAEAGIDHDNVLNEAVEEAVKSALNAVGGEERLRFLGSPKVEVKEHDKGLAFTIQAAVFPEVKLADYKKIARAVMREEREIAVDDKEVEDSVAWLLKSRKAETLTDEFAKSVGEFKDAADLKANIREGLMTEKTVHEADRKRAKAVEEIITASKLDLPEVMVERVADGLVSELKAMLESGGANFDEYVQKHYTDTAGLRAHLRPRAEANVASNLVIHAIAENEHLEPTPEEVEEEAAQLAPQLKNSFDKGKILEYSYGKLQTEKVYRFLEAQK</sequence>
<comment type="subcellular location">
    <subcellularLocation>
        <location evidence="2">Cytoplasm</location>
    </subcellularLocation>
</comment>
<evidence type="ECO:0000256" key="2">
    <source>
        <dbReference type="ARBA" id="ARBA00004496"/>
    </source>
</evidence>
<dbReference type="SUPFAM" id="SSF109998">
    <property type="entry name" value="Triger factor/SurA peptide-binding domain-like"/>
    <property type="match status" value="1"/>
</dbReference>
<keyword evidence="8" id="KW-0413">Isomerase</keyword>
<name>A0A1G2C6C0_9BACT</name>
<dbReference type="Proteomes" id="UP000176349">
    <property type="component" value="Unassembled WGS sequence"/>
</dbReference>